<dbReference type="InterPro" id="IPR036890">
    <property type="entry name" value="HATPase_C_sf"/>
</dbReference>
<keyword evidence="9" id="KW-1133">Transmembrane helix</keyword>
<gene>
    <name evidence="11" type="ORF">CHH64_00555</name>
</gene>
<keyword evidence="9" id="KW-0472">Membrane</keyword>
<dbReference type="PRINTS" id="PR00344">
    <property type="entry name" value="BCTRLSENSOR"/>
</dbReference>
<evidence type="ECO:0000256" key="2">
    <source>
        <dbReference type="ARBA" id="ARBA00012438"/>
    </source>
</evidence>
<dbReference type="SMART" id="SM00388">
    <property type="entry name" value="HisKA"/>
    <property type="match status" value="1"/>
</dbReference>
<name>A0A268AGA3_9BACI</name>
<accession>A0A268AGA3</accession>
<dbReference type="Gene3D" id="3.30.565.10">
    <property type="entry name" value="Histidine kinase-like ATPase, C-terminal domain"/>
    <property type="match status" value="1"/>
</dbReference>
<dbReference type="PROSITE" id="PS50109">
    <property type="entry name" value="HIS_KIN"/>
    <property type="match status" value="1"/>
</dbReference>
<reference evidence="11 12" key="1">
    <citation type="submission" date="2017-07" db="EMBL/GenBank/DDBJ databases">
        <title>Isolation and whole genome analysis of endospore-forming bacteria from heroin.</title>
        <authorList>
            <person name="Kalinowski J."/>
            <person name="Ahrens B."/>
            <person name="Al-Dilaimi A."/>
            <person name="Winkler A."/>
            <person name="Wibberg D."/>
            <person name="Schleenbecker U."/>
            <person name="Ruckert C."/>
            <person name="Wolfel R."/>
            <person name="Grass G."/>
        </authorList>
    </citation>
    <scope>NUCLEOTIDE SEQUENCE [LARGE SCALE GENOMIC DNA]</scope>
    <source>
        <strain evidence="11 12">7528</strain>
    </source>
</reference>
<evidence type="ECO:0000313" key="11">
    <source>
        <dbReference type="EMBL" id="PAD23140.1"/>
    </source>
</evidence>
<dbReference type="InterPro" id="IPR052023">
    <property type="entry name" value="Histidine_kinase_KdpD"/>
</dbReference>
<dbReference type="InterPro" id="IPR004358">
    <property type="entry name" value="Sig_transdc_His_kin-like_C"/>
</dbReference>
<evidence type="ECO:0000256" key="4">
    <source>
        <dbReference type="ARBA" id="ARBA00022679"/>
    </source>
</evidence>
<dbReference type="Pfam" id="PF00512">
    <property type="entry name" value="HisKA"/>
    <property type="match status" value="1"/>
</dbReference>
<keyword evidence="4" id="KW-0808">Transferase</keyword>
<evidence type="ECO:0000256" key="7">
    <source>
        <dbReference type="ARBA" id="ARBA00022840"/>
    </source>
</evidence>
<dbReference type="PANTHER" id="PTHR45569:SF1">
    <property type="entry name" value="SENSOR PROTEIN KDPD"/>
    <property type="match status" value="1"/>
</dbReference>
<dbReference type="PANTHER" id="PTHR45569">
    <property type="entry name" value="SENSOR PROTEIN KDPD"/>
    <property type="match status" value="1"/>
</dbReference>
<dbReference type="InterPro" id="IPR005467">
    <property type="entry name" value="His_kinase_dom"/>
</dbReference>
<evidence type="ECO:0000256" key="5">
    <source>
        <dbReference type="ARBA" id="ARBA00022741"/>
    </source>
</evidence>
<evidence type="ECO:0000256" key="1">
    <source>
        <dbReference type="ARBA" id="ARBA00000085"/>
    </source>
</evidence>
<dbReference type="InterPro" id="IPR003594">
    <property type="entry name" value="HATPase_dom"/>
</dbReference>
<dbReference type="GO" id="GO:0005886">
    <property type="term" value="C:plasma membrane"/>
    <property type="evidence" value="ECO:0007669"/>
    <property type="project" value="TreeGrafter"/>
</dbReference>
<feature type="domain" description="Histidine kinase" evidence="10">
    <location>
        <begin position="245"/>
        <end position="462"/>
    </location>
</feature>
<evidence type="ECO:0000256" key="8">
    <source>
        <dbReference type="ARBA" id="ARBA00023012"/>
    </source>
</evidence>
<feature type="transmembrane region" description="Helical" evidence="9">
    <location>
        <begin position="157"/>
        <end position="178"/>
    </location>
</feature>
<evidence type="ECO:0000259" key="10">
    <source>
        <dbReference type="PROSITE" id="PS50109"/>
    </source>
</evidence>
<evidence type="ECO:0000256" key="3">
    <source>
        <dbReference type="ARBA" id="ARBA00022553"/>
    </source>
</evidence>
<keyword evidence="9" id="KW-0812">Transmembrane</keyword>
<keyword evidence="6" id="KW-0418">Kinase</keyword>
<keyword evidence="3" id="KW-0597">Phosphoprotein</keyword>
<dbReference type="Proteomes" id="UP000216013">
    <property type="component" value="Unassembled WGS sequence"/>
</dbReference>
<evidence type="ECO:0000313" key="12">
    <source>
        <dbReference type="Proteomes" id="UP000216013"/>
    </source>
</evidence>
<proteinExistence type="predicted"/>
<dbReference type="Pfam" id="PF02518">
    <property type="entry name" value="HATPase_c"/>
    <property type="match status" value="1"/>
</dbReference>
<dbReference type="EMBL" id="NPBV01000001">
    <property type="protein sequence ID" value="PAD23140.1"/>
    <property type="molecule type" value="Genomic_DNA"/>
</dbReference>
<organism evidence="11 12">
    <name type="scientific">Terribacillus saccharophilus</name>
    <dbReference type="NCBI Taxonomy" id="361277"/>
    <lineage>
        <taxon>Bacteria</taxon>
        <taxon>Bacillati</taxon>
        <taxon>Bacillota</taxon>
        <taxon>Bacilli</taxon>
        <taxon>Bacillales</taxon>
        <taxon>Bacillaceae</taxon>
        <taxon>Terribacillus</taxon>
    </lineage>
</organism>
<dbReference type="GO" id="GO:0000155">
    <property type="term" value="F:phosphorelay sensor kinase activity"/>
    <property type="evidence" value="ECO:0007669"/>
    <property type="project" value="InterPro"/>
</dbReference>
<dbReference type="SUPFAM" id="SSF47384">
    <property type="entry name" value="Homodimeric domain of signal transducing histidine kinase"/>
    <property type="match status" value="1"/>
</dbReference>
<feature type="transmembrane region" description="Helical" evidence="9">
    <location>
        <begin position="12"/>
        <end position="34"/>
    </location>
</feature>
<dbReference type="SUPFAM" id="SSF55874">
    <property type="entry name" value="ATPase domain of HSP90 chaperone/DNA topoisomerase II/histidine kinase"/>
    <property type="match status" value="1"/>
</dbReference>
<dbReference type="Gene3D" id="1.10.287.130">
    <property type="match status" value="1"/>
</dbReference>
<dbReference type="InterPro" id="IPR003661">
    <property type="entry name" value="HisK_dim/P_dom"/>
</dbReference>
<dbReference type="RefSeq" id="WP_095260233.1">
    <property type="nucleotide sequence ID" value="NZ_NPBV01000001.1"/>
</dbReference>
<dbReference type="EC" id="2.7.13.3" evidence="2"/>
<comment type="catalytic activity">
    <reaction evidence="1">
        <text>ATP + protein L-histidine = ADP + protein N-phospho-L-histidine.</text>
        <dbReference type="EC" id="2.7.13.3"/>
    </reaction>
</comment>
<evidence type="ECO:0000256" key="6">
    <source>
        <dbReference type="ARBA" id="ARBA00022777"/>
    </source>
</evidence>
<evidence type="ECO:0000256" key="9">
    <source>
        <dbReference type="SAM" id="Phobius"/>
    </source>
</evidence>
<protein>
    <recommendedName>
        <fullName evidence="2">histidine kinase</fullName>
        <ecNumber evidence="2">2.7.13.3</ecNumber>
    </recommendedName>
</protein>
<keyword evidence="8" id="KW-0902">Two-component regulatory system</keyword>
<comment type="caution">
    <text evidence="11">The sequence shown here is derived from an EMBL/GenBank/DDBJ whole genome shotgun (WGS) entry which is preliminary data.</text>
</comment>
<dbReference type="GO" id="GO:0005524">
    <property type="term" value="F:ATP binding"/>
    <property type="evidence" value="ECO:0007669"/>
    <property type="project" value="UniProtKB-KW"/>
</dbReference>
<dbReference type="InterPro" id="IPR036097">
    <property type="entry name" value="HisK_dim/P_sf"/>
</dbReference>
<keyword evidence="5" id="KW-0547">Nucleotide-binding</keyword>
<keyword evidence="7" id="KW-0067">ATP-binding</keyword>
<sequence>MKKIMAIIKRFIVMILLLFVLLITMNVLIFIVFFSQNVQSYQKSVPIKMLESTSNALNFKDGQYQLDTDIQEILDESNIWALLIENKTGKVAWSFQVPDEVPVSFELTDVSRFSRYYLEDYPVFTWEYPDGLLVLGYPKNSYTKLNNDYPVSAIKELPFFIILVILIDLLVVFIFYFLMTKRMNRHLSPIIEGITLLSKGKPVKLEKKEMFEEITESINQTSIVLEQKNYSLHLKEQNREKWIEGVSHDIRTPLSLILGYSEKLKDSKFLHGEDLQRAKVIADQSIIIKELIENLNLVSYLEVNGLHTILTSINPIKIMRQITTEILNRNQDESYNIHFDTEGLKNMSTILGNEHLFKRAVSNLLLNSMKHNPHGCDIYIKVIGKEKEMNIIIRDTGRGLSSSALISMRELFKIPQKDIYKNRKGLGLLIVKEIVEIHSGEVTVTSPAEGGLETTLTFPVFNS</sequence>
<dbReference type="SMART" id="SM00387">
    <property type="entry name" value="HATPase_c"/>
    <property type="match status" value="1"/>
</dbReference>
<dbReference type="AlphaFoldDB" id="A0A268AGA3"/>
<dbReference type="CDD" id="cd00082">
    <property type="entry name" value="HisKA"/>
    <property type="match status" value="1"/>
</dbReference>